<organism evidence="14 15">
    <name type="scientific">Orchesella cincta</name>
    <name type="common">Springtail</name>
    <name type="synonym">Podura cincta</name>
    <dbReference type="NCBI Taxonomy" id="48709"/>
    <lineage>
        <taxon>Eukaryota</taxon>
        <taxon>Metazoa</taxon>
        <taxon>Ecdysozoa</taxon>
        <taxon>Arthropoda</taxon>
        <taxon>Hexapoda</taxon>
        <taxon>Collembola</taxon>
        <taxon>Entomobryomorpha</taxon>
        <taxon>Entomobryoidea</taxon>
        <taxon>Orchesellidae</taxon>
        <taxon>Orchesellinae</taxon>
        <taxon>Orchesella</taxon>
    </lineage>
</organism>
<keyword evidence="15" id="KW-1185">Reference proteome</keyword>
<feature type="domain" description="Phospholipase/carboxylesterase/thioesterase" evidence="13">
    <location>
        <begin position="251"/>
        <end position="459"/>
    </location>
</feature>
<evidence type="ECO:0000256" key="6">
    <source>
        <dbReference type="ARBA" id="ARBA00022832"/>
    </source>
</evidence>
<dbReference type="PANTHER" id="PTHR10655">
    <property type="entry name" value="LYSOPHOSPHOLIPASE-RELATED"/>
    <property type="match status" value="1"/>
</dbReference>
<comment type="caution">
    <text evidence="14">The sequence shown here is derived from an EMBL/GenBank/DDBJ whole genome shotgun (WGS) entry which is preliminary data.</text>
</comment>
<dbReference type="FunFam" id="3.40.50.1820:FF:000010">
    <property type="entry name" value="Acyl-protein thioesterase 2"/>
    <property type="match status" value="1"/>
</dbReference>
<evidence type="ECO:0000313" key="14">
    <source>
        <dbReference type="EMBL" id="ODM97227.1"/>
    </source>
</evidence>
<evidence type="ECO:0000256" key="8">
    <source>
        <dbReference type="ARBA" id="ARBA00031195"/>
    </source>
</evidence>
<keyword evidence="12" id="KW-0812">Transmembrane</keyword>
<dbReference type="AlphaFoldDB" id="A0A1D2MVW1"/>
<dbReference type="GO" id="GO:0008474">
    <property type="term" value="F:palmitoyl-(protein) hydrolase activity"/>
    <property type="evidence" value="ECO:0007669"/>
    <property type="project" value="UniProtKB-EC"/>
</dbReference>
<dbReference type="GO" id="GO:0006631">
    <property type="term" value="P:fatty acid metabolic process"/>
    <property type="evidence" value="ECO:0007669"/>
    <property type="project" value="UniProtKB-KW"/>
</dbReference>
<comment type="subcellular location">
    <subcellularLocation>
        <location evidence="1">Cytoplasm</location>
    </subcellularLocation>
</comment>
<evidence type="ECO:0000259" key="13">
    <source>
        <dbReference type="Pfam" id="PF02230"/>
    </source>
</evidence>
<dbReference type="GO" id="GO:0005737">
    <property type="term" value="C:cytoplasm"/>
    <property type="evidence" value="ECO:0007669"/>
    <property type="project" value="UniProtKB-SubCell"/>
</dbReference>
<keyword evidence="12" id="KW-0472">Membrane</keyword>
<evidence type="ECO:0000256" key="11">
    <source>
        <dbReference type="SAM" id="MobiDB-lite"/>
    </source>
</evidence>
<evidence type="ECO:0000256" key="7">
    <source>
        <dbReference type="ARBA" id="ARBA00023098"/>
    </source>
</evidence>
<comment type="catalytic activity">
    <reaction evidence="9">
        <text>S-hexadecanoyl-L-cysteinyl-[protein] + H2O = L-cysteinyl-[protein] + hexadecanoate + H(+)</text>
        <dbReference type="Rhea" id="RHEA:19233"/>
        <dbReference type="Rhea" id="RHEA-COMP:10131"/>
        <dbReference type="Rhea" id="RHEA-COMP:11032"/>
        <dbReference type="ChEBI" id="CHEBI:7896"/>
        <dbReference type="ChEBI" id="CHEBI:15377"/>
        <dbReference type="ChEBI" id="CHEBI:15378"/>
        <dbReference type="ChEBI" id="CHEBI:29950"/>
        <dbReference type="ChEBI" id="CHEBI:74151"/>
        <dbReference type="EC" id="3.1.2.22"/>
    </reaction>
</comment>
<keyword evidence="6" id="KW-0276">Fatty acid metabolism</keyword>
<keyword evidence="4" id="KW-0963">Cytoplasm</keyword>
<dbReference type="InterPro" id="IPR050565">
    <property type="entry name" value="LYPA1-2/EST-like"/>
</dbReference>
<keyword evidence="5" id="KW-0378">Hydrolase</keyword>
<dbReference type="Proteomes" id="UP000094527">
    <property type="component" value="Unassembled WGS sequence"/>
</dbReference>
<protein>
    <recommendedName>
        <fullName evidence="3">palmitoyl-protein hydrolase</fullName>
        <ecNumber evidence="3">3.1.2.22</ecNumber>
    </recommendedName>
    <alternativeName>
        <fullName evidence="8">Palmitoyl-protein hydrolase</fullName>
    </alternativeName>
</protein>
<dbReference type="STRING" id="48709.A0A1D2MVW1"/>
<gene>
    <name evidence="14" type="ORF">Ocin01_09452</name>
</gene>
<evidence type="ECO:0000256" key="10">
    <source>
        <dbReference type="ARBA" id="ARBA00048656"/>
    </source>
</evidence>
<evidence type="ECO:0000256" key="1">
    <source>
        <dbReference type="ARBA" id="ARBA00004496"/>
    </source>
</evidence>
<dbReference type="GO" id="GO:0052689">
    <property type="term" value="F:carboxylic ester hydrolase activity"/>
    <property type="evidence" value="ECO:0007669"/>
    <property type="project" value="TreeGrafter"/>
</dbReference>
<feature type="compositionally biased region" description="Polar residues" evidence="11">
    <location>
        <begin position="90"/>
        <end position="101"/>
    </location>
</feature>
<keyword evidence="7" id="KW-0443">Lipid metabolism</keyword>
<evidence type="ECO:0000313" key="15">
    <source>
        <dbReference type="Proteomes" id="UP000094527"/>
    </source>
</evidence>
<keyword evidence="12" id="KW-1133">Transmembrane helix</keyword>
<feature type="transmembrane region" description="Helical" evidence="12">
    <location>
        <begin position="34"/>
        <end position="54"/>
    </location>
</feature>
<sequence length="465" mass="51311">MSLLFDTKTDVDGTPILYIRSPLEDLAQVFGRFFNIYVIIFAVALGIVSLAVIFKTRTDSVTSNTGLQEPMSTTSPSVNPNVRNHKAAHQPTTSTNSDNTINAGEYRYYGLQKTPYPKSRYYGLQNPIPPSSRKVSNQQWKGFRPGLSTIHPSPRISSRLMLTKPSNGSYDTNRCEAPFHIRTYYGCPKVNDRPTANFVPNNTNSQIQRFVNFGDLPTGISQRRLARIRSNQKDFTNPEDAHTLLNMSVAPVIIPAAVKQTATILFLHGLGDTGHGWASDLAKIKPPHAKLICPTAEEAPVTINGGYEMPSWFDIRSLDKNDGDEDESGIKKASQLITTMIDNEVKAGIPASRIVLGGFSQGGALSLYTGLTGSNLLGGVLVLSGYLPIRNTIDWSKIQKPTILQCHGDKDSVVLYDIGKSVSEVLKTQDLPNYSFRTYKGLDHSANDQEMKDVQKFFSERLPPI</sequence>
<comment type="similarity">
    <text evidence="2">Belongs to the AB hydrolase superfamily. AB hydrolase 2 family.</text>
</comment>
<dbReference type="PANTHER" id="PTHR10655:SF68">
    <property type="entry name" value="PALMITOYL-PROTEIN HYDROLASE"/>
    <property type="match status" value="1"/>
</dbReference>
<evidence type="ECO:0000256" key="2">
    <source>
        <dbReference type="ARBA" id="ARBA00006499"/>
    </source>
</evidence>
<dbReference type="SUPFAM" id="SSF53474">
    <property type="entry name" value="alpha/beta-Hydrolases"/>
    <property type="match status" value="1"/>
</dbReference>
<dbReference type="EMBL" id="LJIJ01000461">
    <property type="protein sequence ID" value="ODM97227.1"/>
    <property type="molecule type" value="Genomic_DNA"/>
</dbReference>
<reference evidence="14 15" key="1">
    <citation type="journal article" date="2016" name="Genome Biol. Evol.">
        <title>Gene Family Evolution Reflects Adaptation to Soil Environmental Stressors in the Genome of the Collembolan Orchesella cincta.</title>
        <authorList>
            <person name="Faddeeva-Vakhrusheva A."/>
            <person name="Derks M.F."/>
            <person name="Anvar S.Y."/>
            <person name="Agamennone V."/>
            <person name="Suring W."/>
            <person name="Smit S."/>
            <person name="van Straalen N.M."/>
            <person name="Roelofs D."/>
        </authorList>
    </citation>
    <scope>NUCLEOTIDE SEQUENCE [LARGE SCALE GENOMIC DNA]</scope>
    <source>
        <tissue evidence="14">Mixed pool</tissue>
    </source>
</reference>
<evidence type="ECO:0000256" key="3">
    <source>
        <dbReference type="ARBA" id="ARBA00012423"/>
    </source>
</evidence>
<dbReference type="Gene3D" id="3.40.50.1820">
    <property type="entry name" value="alpha/beta hydrolase"/>
    <property type="match status" value="1"/>
</dbReference>
<dbReference type="OrthoDB" id="2418081at2759"/>
<evidence type="ECO:0000256" key="9">
    <source>
        <dbReference type="ARBA" id="ARBA00047337"/>
    </source>
</evidence>
<proteinExistence type="inferred from homology"/>
<feature type="compositionally biased region" description="Polar residues" evidence="11">
    <location>
        <begin position="62"/>
        <end position="82"/>
    </location>
</feature>
<accession>A0A1D2MVW1</accession>
<dbReference type="InterPro" id="IPR029058">
    <property type="entry name" value="AB_hydrolase_fold"/>
</dbReference>
<dbReference type="Pfam" id="PF02230">
    <property type="entry name" value="Abhydrolase_2"/>
    <property type="match status" value="1"/>
</dbReference>
<feature type="region of interest" description="Disordered" evidence="11">
    <location>
        <begin position="62"/>
        <end position="101"/>
    </location>
</feature>
<evidence type="ECO:0000256" key="5">
    <source>
        <dbReference type="ARBA" id="ARBA00022801"/>
    </source>
</evidence>
<evidence type="ECO:0000256" key="4">
    <source>
        <dbReference type="ARBA" id="ARBA00022490"/>
    </source>
</evidence>
<evidence type="ECO:0000256" key="12">
    <source>
        <dbReference type="SAM" id="Phobius"/>
    </source>
</evidence>
<dbReference type="InterPro" id="IPR003140">
    <property type="entry name" value="PLipase/COase/thioEstase"/>
</dbReference>
<dbReference type="EC" id="3.1.2.22" evidence="3"/>
<name>A0A1D2MVW1_ORCCI</name>
<comment type="catalytic activity">
    <reaction evidence="10">
        <text>1-hexadecanoyl-sn-glycero-3-phosphocholine + H2O = sn-glycerol 3-phosphocholine + hexadecanoate + H(+)</text>
        <dbReference type="Rhea" id="RHEA:40435"/>
        <dbReference type="ChEBI" id="CHEBI:7896"/>
        <dbReference type="ChEBI" id="CHEBI:15377"/>
        <dbReference type="ChEBI" id="CHEBI:15378"/>
        <dbReference type="ChEBI" id="CHEBI:16870"/>
        <dbReference type="ChEBI" id="CHEBI:72998"/>
    </reaction>
    <physiologicalReaction direction="left-to-right" evidence="10">
        <dbReference type="Rhea" id="RHEA:40436"/>
    </physiologicalReaction>
</comment>